<keyword evidence="10" id="KW-1185">Reference proteome</keyword>
<sequence>MKISKASGSHRKPRVDEILAPKYSPEGRDKELYIIETIEGPQVAEKHKDLFDDNLGELPVVYSMKVDSNVTPVINPPRKIPIAMGKNVKKELDNMVEKKVIAPVPEPTEWVSQMVTTRKKNGETRICLDPRNLNLALKRSHYPMRTVESVAARIPGATVFSTLDAKSGFWQITLDEKSSMLTTFGTPFGRFRYLRMPFGINTASEVFQRTMEQLFTGYPCESIVDDILVWGRDIAEHDYNLEKVLQRAKEVNFKISTKKCKFRLESVSYVGHQFTKDGLKPEEDKIKAIKEMPAPDGPKALQRFLGMVNYLHKFIDNFSEKTALLRQLLNKDTKWSWDVHYQVTFEKLKKEISNPPVLKFFNPARQVVLSVDASKSGLGAVCLQNGSPVAYASRVMTETESRYAQIEKELLAAVFACTKFYDFTYGNKVVIETDHKPLIAIVKKPLHVAPARLQRMLLQLQRYDLEFV</sequence>
<keyword evidence="6" id="KW-0695">RNA-directed DNA polymerase</keyword>
<evidence type="ECO:0000313" key="9">
    <source>
        <dbReference type="EMBL" id="CAB4038669.1"/>
    </source>
</evidence>
<evidence type="ECO:0000256" key="4">
    <source>
        <dbReference type="ARBA" id="ARBA00022759"/>
    </source>
</evidence>
<feature type="domain" description="Reverse transcriptase" evidence="7">
    <location>
        <begin position="118"/>
        <end position="274"/>
    </location>
</feature>
<keyword evidence="5" id="KW-0378">Hydrolase</keyword>
<dbReference type="PANTHER" id="PTHR37984">
    <property type="entry name" value="PROTEIN CBG26694"/>
    <property type="match status" value="1"/>
</dbReference>
<keyword evidence="4" id="KW-0255">Endonuclease</keyword>
<dbReference type="Pfam" id="PF00078">
    <property type="entry name" value="RVT_1"/>
    <property type="match status" value="1"/>
</dbReference>
<dbReference type="InterPro" id="IPR043128">
    <property type="entry name" value="Rev_trsase/Diguanyl_cyclase"/>
</dbReference>
<dbReference type="SUPFAM" id="SSF56672">
    <property type="entry name" value="DNA/RNA polymerases"/>
    <property type="match status" value="1"/>
</dbReference>
<dbReference type="Gene3D" id="3.30.70.270">
    <property type="match status" value="2"/>
</dbReference>
<evidence type="ECO:0000256" key="5">
    <source>
        <dbReference type="ARBA" id="ARBA00022801"/>
    </source>
</evidence>
<dbReference type="AlphaFoldDB" id="A0A7D9LX67"/>
<evidence type="ECO:0000259" key="7">
    <source>
        <dbReference type="Pfam" id="PF00078"/>
    </source>
</evidence>
<evidence type="ECO:0000256" key="2">
    <source>
        <dbReference type="ARBA" id="ARBA00022695"/>
    </source>
</evidence>
<dbReference type="FunFam" id="3.30.70.270:FF:000026">
    <property type="entry name" value="Transposon Ty3-G Gag-Pol polyprotein"/>
    <property type="match status" value="1"/>
</dbReference>
<dbReference type="InterPro" id="IPR043502">
    <property type="entry name" value="DNA/RNA_pol_sf"/>
</dbReference>
<organism evidence="9 10">
    <name type="scientific">Paramuricea clavata</name>
    <name type="common">Red gorgonian</name>
    <name type="synonym">Violescent sea-whip</name>
    <dbReference type="NCBI Taxonomy" id="317549"/>
    <lineage>
        <taxon>Eukaryota</taxon>
        <taxon>Metazoa</taxon>
        <taxon>Cnidaria</taxon>
        <taxon>Anthozoa</taxon>
        <taxon>Octocorallia</taxon>
        <taxon>Malacalcyonacea</taxon>
        <taxon>Plexauridae</taxon>
        <taxon>Paramuricea</taxon>
    </lineage>
</organism>
<dbReference type="InterPro" id="IPR050951">
    <property type="entry name" value="Retrovirus_Pol_polyprotein"/>
</dbReference>
<dbReference type="CDD" id="cd01647">
    <property type="entry name" value="RT_LTR"/>
    <property type="match status" value="1"/>
</dbReference>
<proteinExistence type="predicted"/>
<dbReference type="Pfam" id="PF17917">
    <property type="entry name" value="RT_RNaseH"/>
    <property type="match status" value="1"/>
</dbReference>
<dbReference type="PANTHER" id="PTHR37984:SF8">
    <property type="entry name" value="CCHC-TYPE DOMAIN-CONTAINING PROTEIN"/>
    <property type="match status" value="1"/>
</dbReference>
<evidence type="ECO:0000313" key="10">
    <source>
        <dbReference type="Proteomes" id="UP001152795"/>
    </source>
</evidence>
<dbReference type="FunFam" id="3.10.10.10:FF:000003">
    <property type="entry name" value="Retrovirus-related Pol polyprotein from transposon 297-like Protein"/>
    <property type="match status" value="1"/>
</dbReference>
<dbReference type="EMBL" id="CACRXK020024458">
    <property type="protein sequence ID" value="CAB4038669.1"/>
    <property type="molecule type" value="Genomic_DNA"/>
</dbReference>
<gene>
    <name evidence="9" type="ORF">PACLA_8A068235</name>
</gene>
<comment type="caution">
    <text evidence="9">The sequence shown here is derived from an EMBL/GenBank/DDBJ whole genome shotgun (WGS) entry which is preliminary data.</text>
</comment>
<dbReference type="OrthoDB" id="775972at2759"/>
<evidence type="ECO:0000256" key="1">
    <source>
        <dbReference type="ARBA" id="ARBA00022679"/>
    </source>
</evidence>
<keyword evidence="2" id="KW-0548">Nucleotidyltransferase</keyword>
<feature type="domain" description="Reverse transcriptase RNase H-like" evidence="8">
    <location>
        <begin position="363"/>
        <end position="463"/>
    </location>
</feature>
<dbReference type="GO" id="GO:0003964">
    <property type="term" value="F:RNA-directed DNA polymerase activity"/>
    <property type="evidence" value="ECO:0007669"/>
    <property type="project" value="UniProtKB-KW"/>
</dbReference>
<keyword evidence="1" id="KW-0808">Transferase</keyword>
<dbReference type="Gene3D" id="3.10.10.10">
    <property type="entry name" value="HIV Type 1 Reverse Transcriptase, subunit A, domain 1"/>
    <property type="match status" value="1"/>
</dbReference>
<evidence type="ECO:0000256" key="6">
    <source>
        <dbReference type="ARBA" id="ARBA00022918"/>
    </source>
</evidence>
<dbReference type="GO" id="GO:0016787">
    <property type="term" value="F:hydrolase activity"/>
    <property type="evidence" value="ECO:0007669"/>
    <property type="project" value="UniProtKB-KW"/>
</dbReference>
<dbReference type="Proteomes" id="UP001152795">
    <property type="component" value="Unassembled WGS sequence"/>
</dbReference>
<keyword evidence="3" id="KW-0540">Nuclease</keyword>
<dbReference type="InterPro" id="IPR000477">
    <property type="entry name" value="RT_dom"/>
</dbReference>
<dbReference type="InterPro" id="IPR041373">
    <property type="entry name" value="RT_RNaseH"/>
</dbReference>
<dbReference type="CDD" id="cd09274">
    <property type="entry name" value="RNase_HI_RT_Ty3"/>
    <property type="match status" value="1"/>
</dbReference>
<accession>A0A7D9LX67</accession>
<dbReference type="GO" id="GO:0004519">
    <property type="term" value="F:endonuclease activity"/>
    <property type="evidence" value="ECO:0007669"/>
    <property type="project" value="UniProtKB-KW"/>
</dbReference>
<evidence type="ECO:0000259" key="8">
    <source>
        <dbReference type="Pfam" id="PF17917"/>
    </source>
</evidence>
<protein>
    <submittedName>
        <fullName evidence="9">Uncharacterized protein</fullName>
    </submittedName>
</protein>
<reference evidence="9" key="1">
    <citation type="submission" date="2020-04" db="EMBL/GenBank/DDBJ databases">
        <authorList>
            <person name="Alioto T."/>
            <person name="Alioto T."/>
            <person name="Gomez Garrido J."/>
        </authorList>
    </citation>
    <scope>NUCLEOTIDE SEQUENCE</scope>
    <source>
        <strain evidence="9">A484AB</strain>
    </source>
</reference>
<name>A0A7D9LX67_PARCT</name>
<evidence type="ECO:0000256" key="3">
    <source>
        <dbReference type="ARBA" id="ARBA00022722"/>
    </source>
</evidence>